<name>A0A5J5GJ93_9RHOB</name>
<feature type="binding site" evidence="10">
    <location>
        <position position="291"/>
    </location>
    <ligand>
        <name>a divalent metal cation</name>
        <dbReference type="ChEBI" id="CHEBI:60240"/>
    </ligand>
</feature>
<evidence type="ECO:0000313" key="13">
    <source>
        <dbReference type="EMBL" id="KAA9008319.1"/>
    </source>
</evidence>
<dbReference type="SUPFAM" id="SSF53223">
    <property type="entry name" value="Aminoacid dehydrogenase-like, N-terminal domain"/>
    <property type="match status" value="1"/>
</dbReference>
<dbReference type="Gene3D" id="3.40.50.10750">
    <property type="entry name" value="Isocitrate/Isopropylmalate dehydrogenase-like"/>
    <property type="match status" value="1"/>
</dbReference>
<dbReference type="Gene3D" id="3.40.50.10950">
    <property type="match status" value="1"/>
</dbReference>
<keyword evidence="10" id="KW-0521">NADP</keyword>
<dbReference type="GO" id="GO:0051287">
    <property type="term" value="F:NAD binding"/>
    <property type="evidence" value="ECO:0007669"/>
    <property type="project" value="InterPro"/>
</dbReference>
<accession>A0A5J5GJ93</accession>
<feature type="binding site" evidence="9">
    <location>
        <position position="140"/>
    </location>
    <ligand>
        <name>a divalent metal cation</name>
        <dbReference type="ChEBI" id="CHEBI:60240"/>
    </ligand>
</feature>
<comment type="cofactor">
    <cofactor evidence="1">
        <name>Mn(2+)</name>
        <dbReference type="ChEBI" id="CHEBI:29035"/>
    </cofactor>
</comment>
<dbReference type="PIRSF" id="PIRSF036684">
    <property type="entry name" value="ME_PTA"/>
    <property type="match status" value="1"/>
</dbReference>
<dbReference type="SMART" id="SM01274">
    <property type="entry name" value="malic"/>
    <property type="match status" value="1"/>
</dbReference>
<gene>
    <name evidence="13" type="ORF">F3S47_12590</name>
</gene>
<dbReference type="PANTHER" id="PTHR43237:SF4">
    <property type="entry name" value="NADP-DEPENDENT MALIC ENZYME"/>
    <property type="match status" value="1"/>
</dbReference>
<keyword evidence="14" id="KW-1185">Reference proteome</keyword>
<dbReference type="CDD" id="cd05311">
    <property type="entry name" value="NAD_bind_2_malic_enz"/>
    <property type="match status" value="1"/>
</dbReference>
<dbReference type="AlphaFoldDB" id="A0A5J5GJ93"/>
<dbReference type="GO" id="GO:0006108">
    <property type="term" value="P:malate metabolic process"/>
    <property type="evidence" value="ECO:0007669"/>
    <property type="project" value="InterPro"/>
</dbReference>
<dbReference type="RefSeq" id="WP_150445603.1">
    <property type="nucleotide sequence ID" value="NZ_VYQE01000003.1"/>
</dbReference>
<keyword evidence="6" id="KW-0560">Oxidoreductase</keyword>
<dbReference type="InterPro" id="IPR037062">
    <property type="entry name" value="Malic_N_dom_sf"/>
</dbReference>
<evidence type="ECO:0000313" key="14">
    <source>
        <dbReference type="Proteomes" id="UP000326554"/>
    </source>
</evidence>
<evidence type="ECO:0000256" key="3">
    <source>
        <dbReference type="ARBA" id="ARBA00007686"/>
    </source>
</evidence>
<evidence type="ECO:0000256" key="4">
    <source>
        <dbReference type="ARBA" id="ARBA00008756"/>
    </source>
</evidence>
<keyword evidence="5 9" id="KW-0479">Metal-binding</keyword>
<dbReference type="InterPro" id="IPR045213">
    <property type="entry name" value="Malic_NAD-bd_bact_type"/>
</dbReference>
<keyword evidence="7" id="KW-0511">Multifunctional enzyme</keyword>
<evidence type="ECO:0000256" key="5">
    <source>
        <dbReference type="ARBA" id="ARBA00022723"/>
    </source>
</evidence>
<evidence type="ECO:0000256" key="7">
    <source>
        <dbReference type="ARBA" id="ARBA00023268"/>
    </source>
</evidence>
<feature type="domain" description="Malic enzyme N-terminal" evidence="12">
    <location>
        <begin position="22"/>
        <end position="155"/>
    </location>
</feature>
<evidence type="ECO:0000256" key="9">
    <source>
        <dbReference type="PIRSR" id="PIRSR036684-2"/>
    </source>
</evidence>
<dbReference type="InterPro" id="IPR002505">
    <property type="entry name" value="PTA_PTB"/>
</dbReference>
<dbReference type="InterPro" id="IPR036291">
    <property type="entry name" value="NAD(P)-bd_dom_sf"/>
</dbReference>
<dbReference type="SUPFAM" id="SSF53659">
    <property type="entry name" value="Isocitrate/Isopropylmalate dehydrogenase-like"/>
    <property type="match status" value="1"/>
</dbReference>
<dbReference type="GO" id="GO:0016746">
    <property type="term" value="F:acyltransferase activity"/>
    <property type="evidence" value="ECO:0007669"/>
    <property type="project" value="InterPro"/>
</dbReference>
<dbReference type="Pfam" id="PF00390">
    <property type="entry name" value="malic"/>
    <property type="match status" value="1"/>
</dbReference>
<protein>
    <submittedName>
        <fullName evidence="13">NADP-dependent malic enzyme</fullName>
    </submittedName>
</protein>
<evidence type="ECO:0000256" key="2">
    <source>
        <dbReference type="ARBA" id="ARBA00001946"/>
    </source>
</evidence>
<dbReference type="GO" id="GO:0004470">
    <property type="term" value="F:malic enzyme activity"/>
    <property type="evidence" value="ECO:0007669"/>
    <property type="project" value="InterPro"/>
</dbReference>
<evidence type="ECO:0000259" key="12">
    <source>
        <dbReference type="SMART" id="SM01274"/>
    </source>
</evidence>
<dbReference type="FunFam" id="3.40.50.720:FF:000095">
    <property type="entry name" value="NADP-dependent malic enzyme"/>
    <property type="match status" value="1"/>
</dbReference>
<dbReference type="InterPro" id="IPR046346">
    <property type="entry name" value="Aminoacid_DH-like_N_sf"/>
</dbReference>
<sequence>MTDSPKDALRQAALDYHQYPKPGKLEIRATKPLANGRDLARAYSPGVAEASIEIKADPQTARDYTARGNLVAVISNGSAVLGLGNIGALASKPVMEGKAVLFKKFASIDCFDIEIDESDPEKLAEIICALEPSFGAVNLEDIKAPDCFVVERICRERMNIPVFHDDQHGTAIVVGAAATNALRVAGKKFEDIKVVSTGGGAAGIACLDMLQKLGLKRENVWLCDIEGLVYEGREADMSPQKAAYAQGKTPATLDEVIEGADLFLGLSGPDVLTPEMVSRMADQPIIFALANPTPEILPDLAREVAPDAIIATGRSDFPNQVNNVLCFPFIFRGALDVGATEINDEMKIGCIEGIAALARSTTSAEAAAAYRGEQLTFGPDYLIPKPFDPRLMGIVASSVAKAAMESGVATRPIADLEAYKRQLDGSVFKSALLMRPVFDAAATAARRIVFAEGEDERVLRAAQAILEETPEQPILIGRPEVIESRAERFGLTIRAGRDFEIVNPENDPRYRDYWGTYHELMARRGVTPDIARAIMRTNTTAIGAVMVHRGEADSLICGTFGQYLWHLNYVTQVLGSDTLKPVGALSMMILEDGPLFIADTQVHPEPSPEQIADSAIGAARHVRRFGLEPNVALCSHSSFGNLDNETGRRMRAARDVLDARRTDFCYEGEMNVDAALDPELRARIFPENRMKGAANVLIFANSDAASGIRNILKMKGGGLEVGPILMGMGNRAHIVTPSITARGLLNMGAVAGTPVDHYS</sequence>
<organism evidence="13 14">
    <name type="scientific">Histidinibacterium aquaticum</name>
    <dbReference type="NCBI Taxonomy" id="2613962"/>
    <lineage>
        <taxon>Bacteria</taxon>
        <taxon>Pseudomonadati</taxon>
        <taxon>Pseudomonadota</taxon>
        <taxon>Alphaproteobacteria</taxon>
        <taxon>Rhodobacterales</taxon>
        <taxon>Paracoccaceae</taxon>
        <taxon>Histidinibacterium</taxon>
    </lineage>
</organism>
<dbReference type="InterPro" id="IPR012302">
    <property type="entry name" value="Malic_NAD-bd"/>
</dbReference>
<dbReference type="InterPro" id="IPR012188">
    <property type="entry name" value="ME_PTA"/>
</dbReference>
<comment type="similarity">
    <text evidence="3">In the N-terminal section; belongs to the malic enzymes family.</text>
</comment>
<dbReference type="InterPro" id="IPR042113">
    <property type="entry name" value="P_AcTrfase_dom1"/>
</dbReference>
<dbReference type="GO" id="GO:0046872">
    <property type="term" value="F:metal ion binding"/>
    <property type="evidence" value="ECO:0007669"/>
    <property type="project" value="UniProtKB-KW"/>
</dbReference>
<proteinExistence type="inferred from homology"/>
<dbReference type="InterPro" id="IPR042112">
    <property type="entry name" value="P_AcTrfase_dom2"/>
</dbReference>
<feature type="binding site" evidence="10">
    <location>
        <position position="166"/>
    </location>
    <ligand>
        <name>a divalent metal cation</name>
        <dbReference type="ChEBI" id="CHEBI:60240"/>
    </ligand>
</feature>
<evidence type="ECO:0000256" key="8">
    <source>
        <dbReference type="PIRSR" id="PIRSR036684-1"/>
    </source>
</evidence>
<dbReference type="EMBL" id="VYQE01000003">
    <property type="protein sequence ID" value="KAA9008319.1"/>
    <property type="molecule type" value="Genomic_DNA"/>
</dbReference>
<feature type="binding site" evidence="10">
    <location>
        <begin position="80"/>
        <end position="87"/>
    </location>
    <ligand>
        <name>NADP(+)</name>
        <dbReference type="ChEBI" id="CHEBI:58349"/>
    </ligand>
</feature>
<feature type="active site" description="Proton acceptor" evidence="8">
    <location>
        <position position="98"/>
    </location>
</feature>
<evidence type="ECO:0000256" key="6">
    <source>
        <dbReference type="ARBA" id="ARBA00023002"/>
    </source>
</evidence>
<dbReference type="InterPro" id="IPR012301">
    <property type="entry name" value="Malic_N_dom"/>
</dbReference>
<evidence type="ECO:0000259" key="11">
    <source>
        <dbReference type="SMART" id="SM00919"/>
    </source>
</evidence>
<comment type="cofactor">
    <cofactor evidence="2">
        <name>Mg(2+)</name>
        <dbReference type="ChEBI" id="CHEBI:18420"/>
    </cofactor>
</comment>
<dbReference type="Gene3D" id="3.40.50.720">
    <property type="entry name" value="NAD(P)-binding Rossmann-like Domain"/>
    <property type="match status" value="1"/>
</dbReference>
<dbReference type="Proteomes" id="UP000326554">
    <property type="component" value="Unassembled WGS sequence"/>
</dbReference>
<dbReference type="SMART" id="SM00919">
    <property type="entry name" value="Malic_M"/>
    <property type="match status" value="1"/>
</dbReference>
<feature type="binding site" evidence="9">
    <location>
        <position position="141"/>
    </location>
    <ligand>
        <name>a divalent metal cation</name>
        <dbReference type="ChEBI" id="CHEBI:60240"/>
    </ligand>
</feature>
<dbReference type="SUPFAM" id="SSF51735">
    <property type="entry name" value="NAD(P)-binding Rossmann-fold domains"/>
    <property type="match status" value="1"/>
</dbReference>
<feature type="domain" description="Malic enzyme NAD-binding" evidence="11">
    <location>
        <begin position="167"/>
        <end position="404"/>
    </location>
</feature>
<dbReference type="Pfam" id="PF01515">
    <property type="entry name" value="PTA_PTB"/>
    <property type="match status" value="1"/>
</dbReference>
<comment type="caution">
    <text evidence="13">The sequence shown here is derived from an EMBL/GenBank/DDBJ whole genome shotgun (WGS) entry which is preliminary data.</text>
</comment>
<evidence type="ECO:0000256" key="1">
    <source>
        <dbReference type="ARBA" id="ARBA00001936"/>
    </source>
</evidence>
<dbReference type="GO" id="GO:0016616">
    <property type="term" value="F:oxidoreductase activity, acting on the CH-OH group of donors, NAD or NADP as acceptor"/>
    <property type="evidence" value="ECO:0007669"/>
    <property type="project" value="InterPro"/>
</dbReference>
<dbReference type="PANTHER" id="PTHR43237">
    <property type="entry name" value="NADP-DEPENDENT MALIC ENZYME"/>
    <property type="match status" value="1"/>
</dbReference>
<evidence type="ECO:0000256" key="10">
    <source>
        <dbReference type="PIRSR" id="PIRSR036684-3"/>
    </source>
</evidence>
<comment type="similarity">
    <text evidence="4">In the C-terminal section; belongs to the phosphate acetyltransferase and butyryltransferase family.</text>
</comment>
<reference evidence="13 14" key="1">
    <citation type="submission" date="2019-09" db="EMBL/GenBank/DDBJ databases">
        <authorList>
            <person name="Park J.-S."/>
            <person name="Choi H.-J."/>
        </authorList>
    </citation>
    <scope>NUCLEOTIDE SEQUENCE [LARGE SCALE GENOMIC DNA]</scope>
    <source>
        <strain evidence="13 14">176SS1-4</strain>
    </source>
</reference>
<dbReference type="Pfam" id="PF03949">
    <property type="entry name" value="Malic_M"/>
    <property type="match status" value="1"/>
</dbReference>
<dbReference type="InterPro" id="IPR051674">
    <property type="entry name" value="Malate_Decarboxylase"/>
</dbReference>
<dbReference type="Gene3D" id="3.40.50.10380">
    <property type="entry name" value="Malic enzyme, N-terminal domain"/>
    <property type="match status" value="1"/>
</dbReference>
<dbReference type="FunFam" id="3.40.50.10380:FF:000003">
    <property type="entry name" value="NADP-dependent malic enzyme"/>
    <property type="match status" value="1"/>
</dbReference>